<dbReference type="EMBL" id="KZ365148">
    <property type="protein sequence ID" value="PIO57509.1"/>
    <property type="molecule type" value="Genomic_DNA"/>
</dbReference>
<evidence type="ECO:0000313" key="2">
    <source>
        <dbReference type="Proteomes" id="UP000230423"/>
    </source>
</evidence>
<protein>
    <submittedName>
        <fullName evidence="1">Uncharacterized protein</fullName>
    </submittedName>
</protein>
<dbReference type="Proteomes" id="UP000230423">
    <property type="component" value="Unassembled WGS sequence"/>
</dbReference>
<sequence length="72" mass="7866">SVVPSILQDAYSLIHSFEGKSKEVGDSSNIKFLSPRFAPVMPDKSGIRGALSPSVLSFYKDDTEEQLLPIPK</sequence>
<dbReference type="AlphaFoldDB" id="A0A2G9THQ5"/>
<gene>
    <name evidence="1" type="ORF">TELCIR_21077</name>
</gene>
<accession>A0A2G9THQ5</accession>
<proteinExistence type="predicted"/>
<name>A0A2G9THQ5_TELCI</name>
<keyword evidence="2" id="KW-1185">Reference proteome</keyword>
<organism evidence="1 2">
    <name type="scientific">Teladorsagia circumcincta</name>
    <name type="common">Brown stomach worm</name>
    <name type="synonym">Ostertagia circumcincta</name>
    <dbReference type="NCBI Taxonomy" id="45464"/>
    <lineage>
        <taxon>Eukaryota</taxon>
        <taxon>Metazoa</taxon>
        <taxon>Ecdysozoa</taxon>
        <taxon>Nematoda</taxon>
        <taxon>Chromadorea</taxon>
        <taxon>Rhabditida</taxon>
        <taxon>Rhabditina</taxon>
        <taxon>Rhabditomorpha</taxon>
        <taxon>Strongyloidea</taxon>
        <taxon>Trichostrongylidae</taxon>
        <taxon>Teladorsagia</taxon>
    </lineage>
</organism>
<dbReference type="OrthoDB" id="5917548at2759"/>
<feature type="non-terminal residue" evidence="1">
    <location>
        <position position="72"/>
    </location>
</feature>
<feature type="non-terminal residue" evidence="1">
    <location>
        <position position="1"/>
    </location>
</feature>
<reference evidence="1 2" key="1">
    <citation type="submission" date="2015-09" db="EMBL/GenBank/DDBJ databases">
        <title>Draft genome of the parasitic nematode Teladorsagia circumcincta isolate WARC Sus (inbred).</title>
        <authorList>
            <person name="Mitreva M."/>
        </authorList>
    </citation>
    <scope>NUCLEOTIDE SEQUENCE [LARGE SCALE GENOMIC DNA]</scope>
    <source>
        <strain evidence="1 2">S</strain>
    </source>
</reference>
<evidence type="ECO:0000313" key="1">
    <source>
        <dbReference type="EMBL" id="PIO57509.1"/>
    </source>
</evidence>